<accession>A0A453PQ50</accession>
<reference evidence="2" key="1">
    <citation type="journal article" date="2014" name="Science">
        <title>Ancient hybridizations among the ancestral genomes of bread wheat.</title>
        <authorList>
            <consortium name="International Wheat Genome Sequencing Consortium,"/>
            <person name="Marcussen T."/>
            <person name="Sandve S.R."/>
            <person name="Heier L."/>
            <person name="Spannagl M."/>
            <person name="Pfeifer M."/>
            <person name="Jakobsen K.S."/>
            <person name="Wulff B.B."/>
            <person name="Steuernagel B."/>
            <person name="Mayer K.F."/>
            <person name="Olsen O.A."/>
        </authorList>
    </citation>
    <scope>NUCLEOTIDE SEQUENCE [LARGE SCALE GENOMIC DNA]</scope>
    <source>
        <strain evidence="2">cv. AL8/78</strain>
    </source>
</reference>
<dbReference type="GO" id="GO:0004427">
    <property type="term" value="F:inorganic diphosphate phosphatase activity"/>
    <property type="evidence" value="ECO:0007669"/>
    <property type="project" value="InterPro"/>
</dbReference>
<protein>
    <submittedName>
        <fullName evidence="1">Uncharacterized protein</fullName>
    </submittedName>
</protein>
<reference evidence="2" key="2">
    <citation type="journal article" date="2017" name="Nat. Plants">
        <title>The Aegilops tauschii genome reveals multiple impacts of transposons.</title>
        <authorList>
            <person name="Zhao G."/>
            <person name="Zou C."/>
            <person name="Li K."/>
            <person name="Wang K."/>
            <person name="Li T."/>
            <person name="Gao L."/>
            <person name="Zhang X."/>
            <person name="Wang H."/>
            <person name="Yang Z."/>
            <person name="Liu X."/>
            <person name="Jiang W."/>
            <person name="Mao L."/>
            <person name="Kong X."/>
            <person name="Jiao Y."/>
            <person name="Jia J."/>
        </authorList>
    </citation>
    <scope>NUCLEOTIDE SEQUENCE [LARGE SCALE GENOMIC DNA]</scope>
    <source>
        <strain evidence="2">cv. AL8/78</strain>
    </source>
</reference>
<dbReference type="GO" id="GO:0005737">
    <property type="term" value="C:cytoplasm"/>
    <property type="evidence" value="ECO:0007669"/>
    <property type="project" value="InterPro"/>
</dbReference>
<dbReference type="Proteomes" id="UP000015105">
    <property type="component" value="Chromosome 6D"/>
</dbReference>
<keyword evidence="2" id="KW-1185">Reference proteome</keyword>
<evidence type="ECO:0000313" key="1">
    <source>
        <dbReference type="EnsemblPlants" id="AET6Gv20812300.1"/>
    </source>
</evidence>
<dbReference type="EnsemblPlants" id="AET6Gv20812300.1">
    <property type="protein sequence ID" value="AET6Gv20812300.1"/>
    <property type="gene ID" value="AET6Gv20812300"/>
</dbReference>
<dbReference type="AlphaFoldDB" id="A0A453PQ50"/>
<proteinExistence type="predicted"/>
<name>A0A453PQ50_AEGTS</name>
<reference evidence="1" key="5">
    <citation type="journal article" date="2021" name="G3 (Bethesda)">
        <title>Aegilops tauschii genome assembly Aet v5.0 features greater sequence contiguity and improved annotation.</title>
        <authorList>
            <person name="Wang L."/>
            <person name="Zhu T."/>
            <person name="Rodriguez J.C."/>
            <person name="Deal K.R."/>
            <person name="Dubcovsky J."/>
            <person name="McGuire P.E."/>
            <person name="Lux T."/>
            <person name="Spannagl M."/>
            <person name="Mayer K.F.X."/>
            <person name="Baldrich P."/>
            <person name="Meyers B.C."/>
            <person name="Huo N."/>
            <person name="Gu Y.Q."/>
            <person name="Zhou H."/>
            <person name="Devos K.M."/>
            <person name="Bennetzen J.L."/>
            <person name="Unver T."/>
            <person name="Budak H."/>
            <person name="Gulick P.J."/>
            <person name="Galiba G."/>
            <person name="Kalapos B."/>
            <person name="Nelson D.R."/>
            <person name="Li P."/>
            <person name="You F.M."/>
            <person name="Luo M.C."/>
            <person name="Dvorak J."/>
        </authorList>
    </citation>
    <scope>NUCLEOTIDE SEQUENCE [LARGE SCALE GENOMIC DNA]</scope>
    <source>
        <strain evidence="1">cv. AL8/78</strain>
    </source>
</reference>
<dbReference type="GO" id="GO:0006796">
    <property type="term" value="P:phosphate-containing compound metabolic process"/>
    <property type="evidence" value="ECO:0007669"/>
    <property type="project" value="InterPro"/>
</dbReference>
<dbReference type="GO" id="GO:0000287">
    <property type="term" value="F:magnesium ion binding"/>
    <property type="evidence" value="ECO:0007669"/>
    <property type="project" value="InterPro"/>
</dbReference>
<reference evidence="1" key="3">
    <citation type="journal article" date="2017" name="Nature">
        <title>Genome sequence of the progenitor of the wheat D genome Aegilops tauschii.</title>
        <authorList>
            <person name="Luo M.C."/>
            <person name="Gu Y.Q."/>
            <person name="Puiu D."/>
            <person name="Wang H."/>
            <person name="Twardziok S.O."/>
            <person name="Deal K.R."/>
            <person name="Huo N."/>
            <person name="Zhu T."/>
            <person name="Wang L."/>
            <person name="Wang Y."/>
            <person name="McGuire P.E."/>
            <person name="Liu S."/>
            <person name="Long H."/>
            <person name="Ramasamy R.K."/>
            <person name="Rodriguez J.C."/>
            <person name="Van S.L."/>
            <person name="Yuan L."/>
            <person name="Wang Z."/>
            <person name="Xia Z."/>
            <person name="Xiao L."/>
            <person name="Anderson O.D."/>
            <person name="Ouyang S."/>
            <person name="Liang Y."/>
            <person name="Zimin A.V."/>
            <person name="Pertea G."/>
            <person name="Qi P."/>
            <person name="Bennetzen J.L."/>
            <person name="Dai X."/>
            <person name="Dawson M.W."/>
            <person name="Muller H.G."/>
            <person name="Kugler K."/>
            <person name="Rivarola-Duarte L."/>
            <person name="Spannagl M."/>
            <person name="Mayer K.F.X."/>
            <person name="Lu F.H."/>
            <person name="Bevan M.W."/>
            <person name="Leroy P."/>
            <person name="Li P."/>
            <person name="You F.M."/>
            <person name="Sun Q."/>
            <person name="Liu Z."/>
            <person name="Lyons E."/>
            <person name="Wicker T."/>
            <person name="Salzberg S.L."/>
            <person name="Devos K.M."/>
            <person name="Dvorak J."/>
        </authorList>
    </citation>
    <scope>NUCLEOTIDE SEQUENCE [LARGE SCALE GENOMIC DNA]</scope>
    <source>
        <strain evidence="1">cv. AL8/78</strain>
    </source>
</reference>
<dbReference type="SUPFAM" id="SSF50324">
    <property type="entry name" value="Inorganic pyrophosphatase"/>
    <property type="match status" value="1"/>
</dbReference>
<evidence type="ECO:0000313" key="2">
    <source>
        <dbReference type="Proteomes" id="UP000015105"/>
    </source>
</evidence>
<dbReference type="InterPro" id="IPR036649">
    <property type="entry name" value="Pyrophosphatase_sf"/>
</dbReference>
<reference evidence="1" key="4">
    <citation type="submission" date="2019-03" db="UniProtKB">
        <authorList>
            <consortium name="EnsemblPlants"/>
        </authorList>
    </citation>
    <scope>IDENTIFICATION</scope>
</reference>
<dbReference type="Gramene" id="AET6Gv20812300.1">
    <property type="protein sequence ID" value="AET6Gv20812300.1"/>
    <property type="gene ID" value="AET6Gv20812300"/>
</dbReference>
<organism evidence="1 2">
    <name type="scientific">Aegilops tauschii subsp. strangulata</name>
    <name type="common">Goatgrass</name>
    <dbReference type="NCBI Taxonomy" id="200361"/>
    <lineage>
        <taxon>Eukaryota</taxon>
        <taxon>Viridiplantae</taxon>
        <taxon>Streptophyta</taxon>
        <taxon>Embryophyta</taxon>
        <taxon>Tracheophyta</taxon>
        <taxon>Spermatophyta</taxon>
        <taxon>Magnoliopsida</taxon>
        <taxon>Liliopsida</taxon>
        <taxon>Poales</taxon>
        <taxon>Poaceae</taxon>
        <taxon>BOP clade</taxon>
        <taxon>Pooideae</taxon>
        <taxon>Triticodae</taxon>
        <taxon>Triticeae</taxon>
        <taxon>Triticinae</taxon>
        <taxon>Aegilops</taxon>
    </lineage>
</organism>
<dbReference type="Gene3D" id="3.90.80.10">
    <property type="entry name" value="Inorganic pyrophosphatase"/>
    <property type="match status" value="1"/>
</dbReference>
<sequence>ASSTVGIDLNFETFAASIQGTLTAIRDWFRDYKIPDGKPANRFGLGNKPTSKVSPILAQLLGLSC</sequence>